<reference evidence="2 3" key="1">
    <citation type="submission" date="2021-04" db="EMBL/GenBank/DDBJ databases">
        <authorList>
            <person name="Bliznina A."/>
        </authorList>
    </citation>
    <scope>NUCLEOTIDE SEQUENCE [LARGE SCALE GENOMIC DNA]</scope>
</reference>
<protein>
    <submittedName>
        <fullName evidence="2">Oidioi.mRNA.OKI2018_I69.PAR.g11138.t1.cds</fullName>
    </submittedName>
</protein>
<gene>
    <name evidence="2" type="ORF">OKIOD_LOCUS2696</name>
</gene>
<sequence>MIEESRFQFGDLVFAKVKDFPFWPARIDCLRLSAYKNGAQSDQPTNSIYWPVFFYGTHELLWIHDRNLKPFEANRKELGTASNLKSFRQAMVEAFTKPLVDFQGQFKECSTKPEREKINAWLDALSEEKLETGWDELVNETNSGSSEDSEESDMEVDGAEELHKDENTFIKMASLEVDDSFGMMFDRPLYGRVVSKNKKSIKAQFYSRATRTTDEYHCRNPKSHPIPIDQQGFIFYHYDKKFVDYEDESGVKIMKMLTHEHDDVDQEWEKWNIHVMKFLSASK</sequence>
<dbReference type="Gene3D" id="2.30.30.140">
    <property type="match status" value="1"/>
</dbReference>
<feature type="domain" description="PWWP" evidence="1">
    <location>
        <begin position="9"/>
        <end position="74"/>
    </location>
</feature>
<name>A0ABN7S043_OIKDI</name>
<dbReference type="Pfam" id="PF00855">
    <property type="entry name" value="PWWP"/>
    <property type="match status" value="1"/>
</dbReference>
<dbReference type="PANTHER" id="PTHR12550:SF70">
    <property type="entry name" value="JIL-1 ANCHORING AND STABILIZING PROTEIN, ISOFORM A"/>
    <property type="match status" value="1"/>
</dbReference>
<accession>A0ABN7S043</accession>
<organism evidence="2 3">
    <name type="scientific">Oikopleura dioica</name>
    <name type="common">Tunicate</name>
    <dbReference type="NCBI Taxonomy" id="34765"/>
    <lineage>
        <taxon>Eukaryota</taxon>
        <taxon>Metazoa</taxon>
        <taxon>Chordata</taxon>
        <taxon>Tunicata</taxon>
        <taxon>Appendicularia</taxon>
        <taxon>Copelata</taxon>
        <taxon>Oikopleuridae</taxon>
        <taxon>Oikopleura</taxon>
    </lineage>
</organism>
<dbReference type="PANTHER" id="PTHR12550">
    <property type="entry name" value="HEPATOMA-DERIVED GROWTH FACTOR-RELATED"/>
    <property type="match status" value="1"/>
</dbReference>
<dbReference type="EMBL" id="OU015568">
    <property type="protein sequence ID" value="CAG5086202.1"/>
    <property type="molecule type" value="Genomic_DNA"/>
</dbReference>
<proteinExistence type="predicted"/>
<dbReference type="PROSITE" id="PS50812">
    <property type="entry name" value="PWWP"/>
    <property type="match status" value="1"/>
</dbReference>
<evidence type="ECO:0000259" key="1">
    <source>
        <dbReference type="PROSITE" id="PS50812"/>
    </source>
</evidence>
<dbReference type="SUPFAM" id="SSF63748">
    <property type="entry name" value="Tudor/PWWP/MBT"/>
    <property type="match status" value="1"/>
</dbReference>
<dbReference type="Proteomes" id="UP001158576">
    <property type="component" value="Chromosome PAR"/>
</dbReference>
<dbReference type="SMART" id="SM00293">
    <property type="entry name" value="PWWP"/>
    <property type="match status" value="1"/>
</dbReference>
<dbReference type="InterPro" id="IPR000313">
    <property type="entry name" value="PWWP_dom"/>
</dbReference>
<keyword evidence="3" id="KW-1185">Reference proteome</keyword>
<evidence type="ECO:0000313" key="2">
    <source>
        <dbReference type="EMBL" id="CAG5086202.1"/>
    </source>
</evidence>
<evidence type="ECO:0000313" key="3">
    <source>
        <dbReference type="Proteomes" id="UP001158576"/>
    </source>
</evidence>